<name>A0A4R2L9N0_9GAMM</name>
<dbReference type="Gene3D" id="1.25.40.10">
    <property type="entry name" value="Tetratricopeptide repeat domain"/>
    <property type="match status" value="5"/>
</dbReference>
<dbReference type="PANTHER" id="PTHR12558:SF47">
    <property type="entry name" value="LIPOPOLYSACCHARIDE ASSEMBLY PROTEIN B"/>
    <property type="match status" value="1"/>
</dbReference>
<dbReference type="EMBL" id="SLWY01000011">
    <property type="protein sequence ID" value="TCO80969.1"/>
    <property type="molecule type" value="Genomic_DNA"/>
</dbReference>
<dbReference type="SMART" id="SM00028">
    <property type="entry name" value="TPR"/>
    <property type="match status" value="14"/>
</dbReference>
<dbReference type="RefSeq" id="WP_165904108.1">
    <property type="nucleotide sequence ID" value="NZ_SLWY01000011.1"/>
</dbReference>
<keyword evidence="3" id="KW-1185">Reference proteome</keyword>
<protein>
    <submittedName>
        <fullName evidence="2">Putative PEP-CTERM system TPR-repeat lipoprotein</fullName>
    </submittedName>
</protein>
<reference evidence="2 3" key="1">
    <citation type="submission" date="2019-03" db="EMBL/GenBank/DDBJ databases">
        <title>Genomic Encyclopedia of Type Strains, Phase IV (KMG-IV): sequencing the most valuable type-strain genomes for metagenomic binning, comparative biology and taxonomic classification.</title>
        <authorList>
            <person name="Goeker M."/>
        </authorList>
    </citation>
    <scope>NUCLEOTIDE SEQUENCE [LARGE SCALE GENOMIC DNA]</scope>
    <source>
        <strain evidence="2 3">DSM 25287</strain>
    </source>
</reference>
<dbReference type="AlphaFoldDB" id="A0A4R2L9N0"/>
<dbReference type="Proteomes" id="UP000295765">
    <property type="component" value="Unassembled WGS sequence"/>
</dbReference>
<dbReference type="PANTHER" id="PTHR12558">
    <property type="entry name" value="CELL DIVISION CYCLE 16,23,27"/>
    <property type="match status" value="1"/>
</dbReference>
<feature type="repeat" description="TPR" evidence="1">
    <location>
        <begin position="771"/>
        <end position="804"/>
    </location>
</feature>
<dbReference type="NCBIfam" id="TIGR02917">
    <property type="entry name" value="PEP_TPR_lipo"/>
    <property type="match status" value="1"/>
</dbReference>
<dbReference type="InterPro" id="IPR014266">
    <property type="entry name" value="PEP-CTERM_TPR_PrsT"/>
</dbReference>
<comment type="caution">
    <text evidence="2">The sequence shown here is derived from an EMBL/GenBank/DDBJ whole genome shotgun (WGS) entry which is preliminary data.</text>
</comment>
<proteinExistence type="predicted"/>
<keyword evidence="2" id="KW-0449">Lipoprotein</keyword>
<sequence length="923" mass="99110">MALTLAFSSVALGAQEDAAQFYEDAVTRFDQGDLDGAEIQLKNAMQRSPEYLAAQILFGRVQLAKGRPRVAEEAFATAARLGADRSTIDVLRARTLLQLGRYQVVVDELRPDGLNPVAAAQLQVLRGHALLELGHGFEAEQAFTAARARAPAQAAAGLATLHLRQGRLDAARTEAEAAVAADGDDAEAWNARAAVDHALHNVDAALADYARVLALDPHNVNARLARVGLLLDLDRTDGLVADLDVLARDVPHDPRGLLFRAMWLARGGRLDAARAQLVDAAAQLKAIPNDVLDVFPQLLMVSGIVHSALDERERARDDLTRYLVHETDDVGARKLLGSVYLRLGEPGQALSVLEAARQAAPDDCPLLALLGAAHMARGSYAAATQLFERAVELSGRAPDMLAELATSRLRSGQSASALDELQEAFAAAPGQARAGLTLAVMYLRQGRPADAVAVAERVVTAEPANLTALNLLGLARVLSGDRDGAQRAFSQATGIDPKFLPAHLNLAKLTAVRGDLTAARAQFEALLGPFPDNVSVLFELGRLSALAGQRDEALRWLEKARAVDAVALAPRLALVEQYLGQGDPATALGVAEEALQRNPENLTALEAVGRAQLAVGRTLQAQATFRRMVLLAGLDATALLNVARLQRGAEAIADAVLTLEQAVRLVPQRGDIVGALVQAYVDVGRFDDAAARIEDVRRAQPDSAVALQLAGKVASGRKDFAAAATAYREALKRRPSRELALSAFGALLNAQRPDEAFVLLETWTREHPQDLEALAALGEARLQRREWREAYPVYGRLIEQRPNDPALLNNVAYLLAQFGEPAARDYAARAAELAPDDAAIRDTYGWVLVRQGDYAQGLQQLREAESRAAGNPEVHYHIGYALWQAGRSAEARRALERALPPGADYAGADEARRLLEDLRRAVN</sequence>
<feature type="repeat" description="TPR" evidence="1">
    <location>
        <begin position="186"/>
        <end position="219"/>
    </location>
</feature>
<dbReference type="Pfam" id="PF13432">
    <property type="entry name" value="TPR_16"/>
    <property type="match status" value="6"/>
</dbReference>
<evidence type="ECO:0000313" key="3">
    <source>
        <dbReference type="Proteomes" id="UP000295765"/>
    </source>
</evidence>
<dbReference type="Pfam" id="PF14559">
    <property type="entry name" value="TPR_19"/>
    <property type="match status" value="3"/>
</dbReference>
<feature type="repeat" description="TPR" evidence="1">
    <location>
        <begin position="364"/>
        <end position="397"/>
    </location>
</feature>
<gene>
    <name evidence="2" type="ORF">EV699_111170</name>
</gene>
<dbReference type="InterPro" id="IPR019734">
    <property type="entry name" value="TPR_rpt"/>
</dbReference>
<accession>A0A4R2L9N0</accession>
<dbReference type="InterPro" id="IPR011990">
    <property type="entry name" value="TPR-like_helical_dom_sf"/>
</dbReference>
<dbReference type="SUPFAM" id="SSF48452">
    <property type="entry name" value="TPR-like"/>
    <property type="match status" value="5"/>
</dbReference>
<organism evidence="2 3">
    <name type="scientific">Plasticicumulans lactativorans</name>
    <dbReference type="NCBI Taxonomy" id="1133106"/>
    <lineage>
        <taxon>Bacteria</taxon>
        <taxon>Pseudomonadati</taxon>
        <taxon>Pseudomonadota</taxon>
        <taxon>Gammaproteobacteria</taxon>
        <taxon>Candidatus Competibacteraceae</taxon>
        <taxon>Plasticicumulans</taxon>
    </lineage>
</organism>
<evidence type="ECO:0000256" key="1">
    <source>
        <dbReference type="PROSITE-ProRule" id="PRU00339"/>
    </source>
</evidence>
<evidence type="ECO:0000313" key="2">
    <source>
        <dbReference type="EMBL" id="TCO80969.1"/>
    </source>
</evidence>
<keyword evidence="1" id="KW-0802">TPR repeat</keyword>
<feature type="repeat" description="TPR" evidence="1">
    <location>
        <begin position="330"/>
        <end position="363"/>
    </location>
</feature>
<dbReference type="PROSITE" id="PS50005">
    <property type="entry name" value="TPR"/>
    <property type="match status" value="4"/>
</dbReference>